<sequence>MDYWSVPLSGVVWTPETPYSPALYLSVPAASTQTNAQTSLTETETVEMVGY</sequence>
<dbReference type="EnsemblMetazoa" id="Aqu2.1.39369_001">
    <property type="protein sequence ID" value="Aqu2.1.39369_001"/>
    <property type="gene ID" value="Aqu2.1.39369"/>
</dbReference>
<evidence type="ECO:0000313" key="1">
    <source>
        <dbReference type="EnsemblMetazoa" id="Aqu2.1.39369_001"/>
    </source>
</evidence>
<protein>
    <submittedName>
        <fullName evidence="1">Uncharacterized protein</fullName>
    </submittedName>
</protein>
<dbReference type="AlphaFoldDB" id="A0A1X7VHT9"/>
<proteinExistence type="predicted"/>
<accession>A0A1X7VHT9</accession>
<organism evidence="1">
    <name type="scientific">Amphimedon queenslandica</name>
    <name type="common">Sponge</name>
    <dbReference type="NCBI Taxonomy" id="400682"/>
    <lineage>
        <taxon>Eukaryota</taxon>
        <taxon>Metazoa</taxon>
        <taxon>Porifera</taxon>
        <taxon>Demospongiae</taxon>
        <taxon>Heteroscleromorpha</taxon>
        <taxon>Haplosclerida</taxon>
        <taxon>Niphatidae</taxon>
        <taxon>Amphimedon</taxon>
    </lineage>
</organism>
<reference evidence="1" key="1">
    <citation type="submission" date="2017-05" db="UniProtKB">
        <authorList>
            <consortium name="EnsemblMetazoa"/>
        </authorList>
    </citation>
    <scope>IDENTIFICATION</scope>
</reference>
<name>A0A1X7VHT9_AMPQE</name>
<dbReference type="InParanoid" id="A0A1X7VHT9"/>